<keyword evidence="7" id="KW-0735">Signal-anchor</keyword>
<dbReference type="Proteomes" id="UP000694680">
    <property type="component" value="Chromosome 19"/>
</dbReference>
<protein>
    <recommendedName>
        <fullName evidence="14">alpha-N-acetylgalactosaminide alpha-2,6-sialyltransferase</fullName>
        <ecNumber evidence="14">2.4.3.3</ecNumber>
    </recommendedName>
</protein>
<evidence type="ECO:0000256" key="12">
    <source>
        <dbReference type="ARBA" id="ARBA00023180"/>
    </source>
</evidence>
<comment type="pathway">
    <text evidence="2">Protein modification; protein glycosylation.</text>
</comment>
<dbReference type="Gene3D" id="3.90.1480.20">
    <property type="entry name" value="Glycosyl transferase family 29"/>
    <property type="match status" value="1"/>
</dbReference>
<dbReference type="EC" id="2.4.3.3" evidence="14"/>
<comment type="subcellular location">
    <subcellularLocation>
        <location evidence="1">Golgi apparatus membrane</location>
        <topology evidence="1">Single-pass type II membrane protein</topology>
    </subcellularLocation>
</comment>
<evidence type="ECO:0000256" key="8">
    <source>
        <dbReference type="ARBA" id="ARBA00022989"/>
    </source>
</evidence>
<dbReference type="Ensembl" id="ENSGWIT00000009039.1">
    <property type="protein sequence ID" value="ENSGWIP00000008089.1"/>
    <property type="gene ID" value="ENSGWIG00000004746.1"/>
</dbReference>
<evidence type="ECO:0000256" key="6">
    <source>
        <dbReference type="ARBA" id="ARBA00022692"/>
    </source>
</evidence>
<evidence type="ECO:0000256" key="15">
    <source>
        <dbReference type="ARBA" id="ARBA00050664"/>
    </source>
</evidence>
<dbReference type="GO" id="GO:0001665">
    <property type="term" value="F:alpha-N-acetylgalactosaminide alpha-2,6-sialyltransferase activity"/>
    <property type="evidence" value="ECO:0007669"/>
    <property type="project" value="UniProtKB-EC"/>
</dbReference>
<dbReference type="GO" id="GO:0009312">
    <property type="term" value="P:oligosaccharide biosynthetic process"/>
    <property type="evidence" value="ECO:0007669"/>
    <property type="project" value="TreeGrafter"/>
</dbReference>
<evidence type="ECO:0000256" key="9">
    <source>
        <dbReference type="ARBA" id="ARBA00023034"/>
    </source>
</evidence>
<keyword evidence="19" id="KW-1185">Reference proteome</keyword>
<dbReference type="Pfam" id="PF00777">
    <property type="entry name" value="Glyco_transf_29"/>
    <property type="match status" value="1"/>
</dbReference>
<keyword evidence="12" id="KW-0325">Glycoprotein</keyword>
<evidence type="ECO:0000256" key="13">
    <source>
        <dbReference type="ARBA" id="ARBA00036348"/>
    </source>
</evidence>
<evidence type="ECO:0000256" key="10">
    <source>
        <dbReference type="ARBA" id="ARBA00023136"/>
    </source>
</evidence>
<keyword evidence="11" id="KW-1015">Disulfide bond</keyword>
<evidence type="ECO:0000313" key="19">
    <source>
        <dbReference type="Proteomes" id="UP000694680"/>
    </source>
</evidence>
<dbReference type="InterPro" id="IPR001675">
    <property type="entry name" value="Glyco_trans_29"/>
</dbReference>
<dbReference type="InterPro" id="IPR038578">
    <property type="entry name" value="GT29-like_sf"/>
</dbReference>
<keyword evidence="4" id="KW-0328">Glycosyltransferase</keyword>
<evidence type="ECO:0000256" key="17">
    <source>
        <dbReference type="SAM" id="Phobius"/>
    </source>
</evidence>
<evidence type="ECO:0000256" key="1">
    <source>
        <dbReference type="ARBA" id="ARBA00004323"/>
    </source>
</evidence>
<proteinExistence type="inferred from homology"/>
<comment type="similarity">
    <text evidence="3">Belongs to the glycosyltransferase 29 family.</text>
</comment>
<name>A0A8C5DMJ7_GOUWI</name>
<evidence type="ECO:0000256" key="5">
    <source>
        <dbReference type="ARBA" id="ARBA00022679"/>
    </source>
</evidence>
<dbReference type="PANTHER" id="PTHR45941">
    <property type="entry name" value="ALPHA-N-ACETYLGALACTOSAMINIDE ALPHA-2,6-SIALYLTRANSFERASE 2-LIKE-RELATED"/>
    <property type="match status" value="1"/>
</dbReference>
<reference evidence="18" key="1">
    <citation type="submission" date="2020-06" db="EMBL/GenBank/DDBJ databases">
        <authorList>
            <consortium name="Wellcome Sanger Institute Data Sharing"/>
        </authorList>
    </citation>
    <scope>NUCLEOTIDE SEQUENCE [LARGE SCALE GENOMIC DNA]</scope>
</reference>
<evidence type="ECO:0000256" key="11">
    <source>
        <dbReference type="ARBA" id="ARBA00023157"/>
    </source>
</evidence>
<evidence type="ECO:0000256" key="16">
    <source>
        <dbReference type="ARBA" id="ARBA00052285"/>
    </source>
</evidence>
<keyword evidence="9" id="KW-0333">Golgi apparatus</keyword>
<dbReference type="GO" id="GO:0000139">
    <property type="term" value="C:Golgi membrane"/>
    <property type="evidence" value="ECO:0007669"/>
    <property type="project" value="UniProtKB-SubCell"/>
</dbReference>
<reference evidence="18" key="2">
    <citation type="submission" date="2025-08" db="UniProtKB">
        <authorList>
            <consortium name="Ensembl"/>
        </authorList>
    </citation>
    <scope>IDENTIFICATION</scope>
</reference>
<evidence type="ECO:0000256" key="14">
    <source>
        <dbReference type="ARBA" id="ARBA00039109"/>
    </source>
</evidence>
<dbReference type="FunFam" id="3.90.1480.20:FF:000015">
    <property type="entry name" value="Lactosylceramide alpha-2,3-sialyltransferase"/>
    <property type="match status" value="1"/>
</dbReference>
<dbReference type="PANTHER" id="PTHR45941:SF1">
    <property type="entry name" value="ALPHA-N-ACETYLGALACTOSAMINIDE ALPHA-2,6-SIALYLTRANSFERASE 1"/>
    <property type="match status" value="1"/>
</dbReference>
<evidence type="ECO:0000313" key="18">
    <source>
        <dbReference type="Ensembl" id="ENSGWIP00000008089.1"/>
    </source>
</evidence>
<evidence type="ECO:0000256" key="2">
    <source>
        <dbReference type="ARBA" id="ARBA00004922"/>
    </source>
</evidence>
<dbReference type="AlphaFoldDB" id="A0A8C5DMJ7"/>
<evidence type="ECO:0000256" key="4">
    <source>
        <dbReference type="ARBA" id="ARBA00022676"/>
    </source>
</evidence>
<keyword evidence="10 17" id="KW-0472">Membrane</keyword>
<comment type="catalytic activity">
    <reaction evidence="15">
        <text>a 3-O-[N-acetyl-alpha-neuraminyl-(2-&gt;3)-beta-D-galactosyl-(1-&gt;3)-N-acetyl-alpha-D-galactosaminyl]-L-threonyl-[protein] + CMP-N-acetyl-beta-neuraminate = a 3-O-{alpha-Neu5Ac-(2-&gt;3)-beta-D-Gal-(1-&gt;3)-[alpha-Neu5Ac-(2-&gt;6)]-alpha-D-GalNAc}-L-threonyl-[protein] + CMP + H(+)</text>
        <dbReference type="Rhea" id="RHEA:81659"/>
        <dbReference type="Rhea" id="RHEA-COMP:14417"/>
        <dbReference type="Rhea" id="RHEA-COMP:16763"/>
        <dbReference type="ChEBI" id="CHEBI:15378"/>
        <dbReference type="ChEBI" id="CHEBI:57812"/>
        <dbReference type="ChEBI" id="CHEBI:60377"/>
        <dbReference type="ChEBI" id="CHEBI:139598"/>
        <dbReference type="ChEBI" id="CHEBI:156398"/>
    </reaction>
    <physiologicalReaction direction="left-to-right" evidence="15">
        <dbReference type="Rhea" id="RHEA:81660"/>
    </physiologicalReaction>
</comment>
<accession>A0A8C5DMJ7</accession>
<feature type="transmembrane region" description="Helical" evidence="17">
    <location>
        <begin position="69"/>
        <end position="87"/>
    </location>
</feature>
<evidence type="ECO:0000256" key="7">
    <source>
        <dbReference type="ARBA" id="ARBA00022968"/>
    </source>
</evidence>
<sequence length="401" mass="46859">MVEYQPLTTRHPFSIKNSSISSSFQILFHLHFPQCWQQPSFFFIVQIFQHPMSISTCLFVCFSQQILLFIFRSYYLFCAVLFVFSVTKPRSLIIKSALLFTPQTCARSLRHSKDETFRKDFLPNSRLFLQKDDLNMSEWNRLSHFTGPFGFMQNEYKVKLIPKPKEPLLHPKAGGDGCVTCAVVGTGGILYGSKMGEEIDAHDYVFRMNGAVIKGFEEDVGRRTSVYVHTSYAIVYSVKKLAQHGFTSAPHDEGIKYVMIPEGMRDHYWIEALLKGNRVPQKYYPTPFNQSNFYVLHPDFLRYLRNRFIMSETLKTKHWWLFRPTNGAFTLLLALHTCDTVDAYGFMTNDYAKYSNYYVEKFQKTNVIFYINHDLNVEKDLWHRLHDSKIIKLAKSNGVMY</sequence>
<keyword evidence="6 17" id="KW-0812">Transmembrane</keyword>
<organism evidence="18 19">
    <name type="scientific">Gouania willdenowi</name>
    <name type="common">Blunt-snouted clingfish</name>
    <name type="synonym">Lepadogaster willdenowi</name>
    <dbReference type="NCBI Taxonomy" id="441366"/>
    <lineage>
        <taxon>Eukaryota</taxon>
        <taxon>Metazoa</taxon>
        <taxon>Chordata</taxon>
        <taxon>Craniata</taxon>
        <taxon>Vertebrata</taxon>
        <taxon>Euteleostomi</taxon>
        <taxon>Actinopterygii</taxon>
        <taxon>Neopterygii</taxon>
        <taxon>Teleostei</taxon>
        <taxon>Neoteleostei</taxon>
        <taxon>Acanthomorphata</taxon>
        <taxon>Ovalentaria</taxon>
        <taxon>Blenniimorphae</taxon>
        <taxon>Blenniiformes</taxon>
        <taxon>Gobiesocoidei</taxon>
        <taxon>Gobiesocidae</taxon>
        <taxon>Gobiesocinae</taxon>
        <taxon>Gouania</taxon>
    </lineage>
</organism>
<feature type="transmembrane region" description="Helical" evidence="17">
    <location>
        <begin position="41"/>
        <end position="62"/>
    </location>
</feature>
<keyword evidence="8 17" id="KW-1133">Transmembrane helix</keyword>
<comment type="catalytic activity">
    <reaction evidence="16">
        <text>a 3-O-[N-acetyl-alpha-D-galactosaminyl]-L-threonyl-[protein] + CMP-N-acetyl-beta-neuraminate = a 3-O-[N-acetyl-alpha-neuraminosyl-(2-&gt;6)-N-acetyl-alpha-D-galactosaminyl]-L-threonyl-[protein] + CMP + H(+)</text>
        <dbReference type="Rhea" id="RHEA:81643"/>
        <dbReference type="Rhea" id="RHEA-COMP:11689"/>
        <dbReference type="Rhea" id="RHEA-COMP:19720"/>
        <dbReference type="ChEBI" id="CHEBI:15378"/>
        <dbReference type="ChEBI" id="CHEBI:57812"/>
        <dbReference type="ChEBI" id="CHEBI:60377"/>
        <dbReference type="ChEBI" id="CHEBI:87075"/>
        <dbReference type="ChEBI" id="CHEBI:231970"/>
    </reaction>
    <physiologicalReaction direction="left-to-right" evidence="16">
        <dbReference type="Rhea" id="RHEA:81644"/>
    </physiologicalReaction>
</comment>
<evidence type="ECO:0000256" key="3">
    <source>
        <dbReference type="ARBA" id="ARBA00006003"/>
    </source>
</evidence>
<comment type="catalytic activity">
    <reaction evidence="13">
        <text>a beta-D-galactosyl-(1-&gt;3)-N-acetyl-alpha-D-galactosaminyl derivative + CMP-N-acetyl-beta-neuraminate = a beta-D-galactosyl-(1-&gt;3)-[N-acetyl-alpha-neuraminyl-(2-&gt;6)]-N-acetyl-alpha-D-galactosaminyl derivative + CMP + H(+)</text>
        <dbReference type="Rhea" id="RHEA:11136"/>
        <dbReference type="ChEBI" id="CHEBI:15378"/>
        <dbReference type="ChEBI" id="CHEBI:57812"/>
        <dbReference type="ChEBI" id="CHEBI:60377"/>
        <dbReference type="ChEBI" id="CHEBI:133470"/>
        <dbReference type="ChEBI" id="CHEBI:140764"/>
        <dbReference type="EC" id="2.4.3.3"/>
    </reaction>
    <physiologicalReaction direction="left-to-right" evidence="13">
        <dbReference type="Rhea" id="RHEA:11137"/>
    </physiologicalReaction>
</comment>
<keyword evidence="5" id="KW-0808">Transferase</keyword>
<reference evidence="18" key="3">
    <citation type="submission" date="2025-09" db="UniProtKB">
        <authorList>
            <consortium name="Ensembl"/>
        </authorList>
    </citation>
    <scope>IDENTIFICATION</scope>
</reference>